<organism evidence="1 2">
    <name type="scientific">Geomicrobium sediminis</name>
    <dbReference type="NCBI Taxonomy" id="1347788"/>
    <lineage>
        <taxon>Bacteria</taxon>
        <taxon>Bacillati</taxon>
        <taxon>Bacillota</taxon>
        <taxon>Bacilli</taxon>
        <taxon>Bacillales</taxon>
        <taxon>Geomicrobium</taxon>
    </lineage>
</organism>
<evidence type="ECO:0000313" key="2">
    <source>
        <dbReference type="Proteomes" id="UP000741863"/>
    </source>
</evidence>
<accession>A0ABS2PDL1</accession>
<dbReference type="InterPro" id="IPR025352">
    <property type="entry name" value="DUF4256"/>
</dbReference>
<reference evidence="1 2" key="1">
    <citation type="submission" date="2021-01" db="EMBL/GenBank/DDBJ databases">
        <title>Genomic Encyclopedia of Type Strains, Phase IV (KMG-IV): sequencing the most valuable type-strain genomes for metagenomic binning, comparative biology and taxonomic classification.</title>
        <authorList>
            <person name="Goeker M."/>
        </authorList>
    </citation>
    <scope>NUCLEOTIDE SEQUENCE [LARGE SCALE GENOMIC DNA]</scope>
    <source>
        <strain evidence="1 2">DSM 25540</strain>
    </source>
</reference>
<evidence type="ECO:0000313" key="1">
    <source>
        <dbReference type="EMBL" id="MBM7633160.1"/>
    </source>
</evidence>
<evidence type="ECO:0008006" key="3">
    <source>
        <dbReference type="Google" id="ProtNLM"/>
    </source>
</evidence>
<keyword evidence="2" id="KW-1185">Reference proteome</keyword>
<gene>
    <name evidence="1" type="ORF">JOD17_002254</name>
</gene>
<protein>
    <recommendedName>
        <fullName evidence="3">DUF4256 domain-containing protein</fullName>
    </recommendedName>
</protein>
<dbReference type="Pfam" id="PF14066">
    <property type="entry name" value="DUF4256"/>
    <property type="match status" value="1"/>
</dbReference>
<sequence length="186" mass="21568">MSMKQLTEEQQVQLLERLKSRFEKNMHRHPERQWSEVVSKLEAQPEKLHVLHEMERTEGEPDLVTFEEEPEVLHFIDCSKESPKGRRSVCFDRAGLEARKKHQPENTAQDLAAELGVTLLTESEYRNLQKYGPFDQKTSSWIETPSSVRELGGALFCDYRYGQVFVYHNGASSYYGSRGFRGIVTL</sequence>
<proteinExistence type="predicted"/>
<name>A0ABS2PDL1_9BACL</name>
<dbReference type="EMBL" id="JAFBEC010000006">
    <property type="protein sequence ID" value="MBM7633160.1"/>
    <property type="molecule type" value="Genomic_DNA"/>
</dbReference>
<dbReference type="Proteomes" id="UP000741863">
    <property type="component" value="Unassembled WGS sequence"/>
</dbReference>
<comment type="caution">
    <text evidence="1">The sequence shown here is derived from an EMBL/GenBank/DDBJ whole genome shotgun (WGS) entry which is preliminary data.</text>
</comment>